<gene>
    <name evidence="3" type="ORF">ACFSDB_13665</name>
</gene>
<feature type="transmembrane region" description="Helical" evidence="2">
    <location>
        <begin position="51"/>
        <end position="74"/>
    </location>
</feature>
<feature type="compositionally biased region" description="Basic and acidic residues" evidence="1">
    <location>
        <begin position="117"/>
        <end position="134"/>
    </location>
</feature>
<name>A0ABW4QK18_9BACL</name>
<evidence type="ECO:0000313" key="3">
    <source>
        <dbReference type="EMBL" id="MFD1863952.1"/>
    </source>
</evidence>
<feature type="region of interest" description="Disordered" evidence="1">
    <location>
        <begin position="85"/>
        <end position="193"/>
    </location>
</feature>
<comment type="caution">
    <text evidence="3">The sequence shown here is derived from an EMBL/GenBank/DDBJ whole genome shotgun (WGS) entry which is preliminary data.</text>
</comment>
<dbReference type="Proteomes" id="UP001597273">
    <property type="component" value="Unassembled WGS sequence"/>
</dbReference>
<reference evidence="4" key="1">
    <citation type="journal article" date="2019" name="Int. J. Syst. Evol. Microbiol.">
        <title>The Global Catalogue of Microorganisms (GCM) 10K type strain sequencing project: providing services to taxonomists for standard genome sequencing and annotation.</title>
        <authorList>
            <consortium name="The Broad Institute Genomics Platform"/>
            <consortium name="The Broad Institute Genome Sequencing Center for Infectious Disease"/>
            <person name="Wu L."/>
            <person name="Ma J."/>
        </authorList>
    </citation>
    <scope>NUCLEOTIDE SEQUENCE [LARGE SCALE GENOMIC DNA]</scope>
    <source>
        <strain evidence="4">CGMCC 1.15475</strain>
    </source>
</reference>
<keyword evidence="4" id="KW-1185">Reference proteome</keyword>
<evidence type="ECO:0000256" key="1">
    <source>
        <dbReference type="SAM" id="MobiDB-lite"/>
    </source>
</evidence>
<dbReference type="EMBL" id="JBHUFW010000011">
    <property type="protein sequence ID" value="MFD1863952.1"/>
    <property type="molecule type" value="Genomic_DNA"/>
</dbReference>
<dbReference type="RefSeq" id="WP_204890352.1">
    <property type="nucleotide sequence ID" value="NZ_JBHUFW010000011.1"/>
</dbReference>
<feature type="compositionally biased region" description="Basic and acidic residues" evidence="1">
    <location>
        <begin position="162"/>
        <end position="171"/>
    </location>
</feature>
<proteinExistence type="predicted"/>
<keyword evidence="2" id="KW-0812">Transmembrane</keyword>
<evidence type="ECO:0000313" key="4">
    <source>
        <dbReference type="Proteomes" id="UP001597273"/>
    </source>
</evidence>
<organism evidence="3 4">
    <name type="scientific">Planococcus chinensis</name>
    <dbReference type="NCBI Taxonomy" id="272917"/>
    <lineage>
        <taxon>Bacteria</taxon>
        <taxon>Bacillati</taxon>
        <taxon>Bacillota</taxon>
        <taxon>Bacilli</taxon>
        <taxon>Bacillales</taxon>
        <taxon>Caryophanaceae</taxon>
        <taxon>Planococcus</taxon>
    </lineage>
</organism>
<keyword evidence="2" id="KW-1133">Transmembrane helix</keyword>
<evidence type="ECO:0000256" key="2">
    <source>
        <dbReference type="SAM" id="Phobius"/>
    </source>
</evidence>
<feature type="compositionally biased region" description="Basic and acidic residues" evidence="1">
    <location>
        <begin position="85"/>
        <end position="99"/>
    </location>
</feature>
<protein>
    <recommendedName>
        <fullName evidence="5">MFS transporter</fullName>
    </recommendedName>
</protein>
<evidence type="ECO:0008006" key="5">
    <source>
        <dbReference type="Google" id="ProtNLM"/>
    </source>
</evidence>
<accession>A0ABW4QK18</accession>
<sequence>MIRFLFLLIIAAIVLALAFFQFKSIPLGKKMTVAGGGLAAAAVGITLQSGFAWYLTILAIVAVSLAAAMVYMKFDEREELEKKREAEERKERRQAEVKKLAQKAEPQKIATTASTENKIDIEKAPPMEPERIAEPETISVRETVEERETVPASRTTMQPEKIQVRETIKVPDDEEMPKEPYGMQSIQPVGKER</sequence>
<keyword evidence="2" id="KW-0472">Membrane</keyword>